<protein>
    <submittedName>
        <fullName evidence="1">Uncharacterized protein</fullName>
    </submittedName>
</protein>
<organism evidence="1 2">
    <name type="scientific">Cucurbitaria berberidis CBS 394.84</name>
    <dbReference type="NCBI Taxonomy" id="1168544"/>
    <lineage>
        <taxon>Eukaryota</taxon>
        <taxon>Fungi</taxon>
        <taxon>Dikarya</taxon>
        <taxon>Ascomycota</taxon>
        <taxon>Pezizomycotina</taxon>
        <taxon>Dothideomycetes</taxon>
        <taxon>Pleosporomycetidae</taxon>
        <taxon>Pleosporales</taxon>
        <taxon>Pleosporineae</taxon>
        <taxon>Cucurbitariaceae</taxon>
        <taxon>Cucurbitaria</taxon>
    </lineage>
</organism>
<comment type="caution">
    <text evidence="1">The sequence shown here is derived from an EMBL/GenBank/DDBJ whole genome shotgun (WGS) entry which is preliminary data.</text>
</comment>
<dbReference type="RefSeq" id="XP_040789023.1">
    <property type="nucleotide sequence ID" value="XM_040934994.1"/>
</dbReference>
<accession>A0A9P4GJW1</accession>
<evidence type="ECO:0000313" key="2">
    <source>
        <dbReference type="Proteomes" id="UP000800039"/>
    </source>
</evidence>
<proteinExistence type="predicted"/>
<gene>
    <name evidence="1" type="ORF">K460DRAFT_377656</name>
</gene>
<dbReference type="GeneID" id="63852245"/>
<sequence length="170" mass="19314">MSFQTQPAYVHYGTWDYKTRQHECMNWMERYTNAVDSKAWDTEPFSNWSTSDHTLLQSTGETVPGGDSSWSSLRTEVYAPFAQHHHDPQFFMLGVATLHWNLVAPGEEAKVKGRDGKEWDGSGPAAFNFRYVKQSDGGIWISRSAIFADPTVAVVAMLKRGMMKPEDFLK</sequence>
<dbReference type="Proteomes" id="UP000800039">
    <property type="component" value="Unassembled WGS sequence"/>
</dbReference>
<dbReference type="EMBL" id="ML976616">
    <property type="protein sequence ID" value="KAF1846460.1"/>
    <property type="molecule type" value="Genomic_DNA"/>
</dbReference>
<name>A0A9P4GJW1_9PLEO</name>
<keyword evidence="2" id="KW-1185">Reference proteome</keyword>
<evidence type="ECO:0000313" key="1">
    <source>
        <dbReference type="EMBL" id="KAF1846460.1"/>
    </source>
</evidence>
<reference evidence="1" key="1">
    <citation type="submission" date="2020-01" db="EMBL/GenBank/DDBJ databases">
        <authorList>
            <consortium name="DOE Joint Genome Institute"/>
            <person name="Haridas S."/>
            <person name="Albert R."/>
            <person name="Binder M."/>
            <person name="Bloem J."/>
            <person name="Labutti K."/>
            <person name="Salamov A."/>
            <person name="Andreopoulos B."/>
            <person name="Baker S.E."/>
            <person name="Barry K."/>
            <person name="Bills G."/>
            <person name="Bluhm B.H."/>
            <person name="Cannon C."/>
            <person name="Castanera R."/>
            <person name="Culley D.E."/>
            <person name="Daum C."/>
            <person name="Ezra D."/>
            <person name="Gonzalez J.B."/>
            <person name="Henrissat B."/>
            <person name="Kuo A."/>
            <person name="Liang C."/>
            <person name="Lipzen A."/>
            <person name="Lutzoni F."/>
            <person name="Magnuson J."/>
            <person name="Mondo S."/>
            <person name="Nolan M."/>
            <person name="Ohm R."/>
            <person name="Pangilinan J."/>
            <person name="Park H.-J."/>
            <person name="Ramirez L."/>
            <person name="Alfaro M."/>
            <person name="Sun H."/>
            <person name="Tritt A."/>
            <person name="Yoshinaga Y."/>
            <person name="Zwiers L.-H."/>
            <person name="Turgeon B.G."/>
            <person name="Goodwin S.B."/>
            <person name="Spatafora J.W."/>
            <person name="Crous P.W."/>
            <person name="Grigoriev I.V."/>
        </authorList>
    </citation>
    <scope>NUCLEOTIDE SEQUENCE</scope>
    <source>
        <strain evidence="1">CBS 394.84</strain>
    </source>
</reference>
<dbReference type="OrthoDB" id="5271918at2759"/>
<dbReference type="AlphaFoldDB" id="A0A9P4GJW1"/>